<keyword evidence="3" id="KW-1185">Reference proteome</keyword>
<evidence type="ECO:0000313" key="2">
    <source>
        <dbReference type="EMBL" id="OLQ14726.1"/>
    </source>
</evidence>
<dbReference type="Proteomes" id="UP000186817">
    <property type="component" value="Unassembled WGS sequence"/>
</dbReference>
<organism evidence="2 3">
    <name type="scientific">Symbiodinium microadriaticum</name>
    <name type="common">Dinoflagellate</name>
    <name type="synonym">Zooxanthella microadriatica</name>
    <dbReference type="NCBI Taxonomy" id="2951"/>
    <lineage>
        <taxon>Eukaryota</taxon>
        <taxon>Sar</taxon>
        <taxon>Alveolata</taxon>
        <taxon>Dinophyceae</taxon>
        <taxon>Suessiales</taxon>
        <taxon>Symbiodiniaceae</taxon>
        <taxon>Symbiodinium</taxon>
    </lineage>
</organism>
<evidence type="ECO:0000313" key="3">
    <source>
        <dbReference type="Proteomes" id="UP000186817"/>
    </source>
</evidence>
<protein>
    <submittedName>
        <fullName evidence="2">Uncharacterized protein</fullName>
    </submittedName>
</protein>
<feature type="compositionally biased region" description="Pro residues" evidence="1">
    <location>
        <begin position="44"/>
        <end position="61"/>
    </location>
</feature>
<name>A0A1Q9F4Y3_SYMMI</name>
<comment type="caution">
    <text evidence="2">The sequence shown here is derived from an EMBL/GenBank/DDBJ whole genome shotgun (WGS) entry which is preliminary data.</text>
</comment>
<sequence>MTVCHEARGEDELSSEILGATLSNLQATVERALSPKLQGMLRLPPSPQPAQPAQPASPPRSPFQDELAEATAEVALPSVSTTLRRHALKAFLDETCGTVANSFDVMAGLALKSSIGGSGTPEDRLRFMFSEQDSDSGGFSGMPRLRF</sequence>
<dbReference type="OrthoDB" id="10371071at2759"/>
<accession>A0A1Q9F4Y3</accession>
<proteinExistence type="predicted"/>
<dbReference type="AlphaFoldDB" id="A0A1Q9F4Y3"/>
<evidence type="ECO:0000256" key="1">
    <source>
        <dbReference type="SAM" id="MobiDB-lite"/>
    </source>
</evidence>
<reference evidence="2 3" key="1">
    <citation type="submission" date="2016-02" db="EMBL/GenBank/DDBJ databases">
        <title>Genome analysis of coral dinoflagellate symbionts highlights evolutionary adaptations to a symbiotic lifestyle.</title>
        <authorList>
            <person name="Aranda M."/>
            <person name="Li Y."/>
            <person name="Liew Y.J."/>
            <person name="Baumgarten S."/>
            <person name="Simakov O."/>
            <person name="Wilson M."/>
            <person name="Piel J."/>
            <person name="Ashoor H."/>
            <person name="Bougouffa S."/>
            <person name="Bajic V.B."/>
            <person name="Ryu T."/>
            <person name="Ravasi T."/>
            <person name="Bayer T."/>
            <person name="Micklem G."/>
            <person name="Kim H."/>
            <person name="Bhak J."/>
            <person name="Lajeunesse T.C."/>
            <person name="Voolstra C.R."/>
        </authorList>
    </citation>
    <scope>NUCLEOTIDE SEQUENCE [LARGE SCALE GENOMIC DNA]</scope>
    <source>
        <strain evidence="2 3">CCMP2467</strain>
    </source>
</reference>
<gene>
    <name evidence="2" type="ORF">AK812_SmicGene1048</name>
</gene>
<feature type="region of interest" description="Disordered" evidence="1">
    <location>
        <begin position="36"/>
        <end position="66"/>
    </location>
</feature>
<dbReference type="EMBL" id="LSRX01000011">
    <property type="protein sequence ID" value="OLQ14726.1"/>
    <property type="molecule type" value="Genomic_DNA"/>
</dbReference>